<accession>A0A2S6AJM4</accession>
<dbReference type="Pfam" id="PF01047">
    <property type="entry name" value="MarR"/>
    <property type="match status" value="1"/>
</dbReference>
<dbReference type="SUPFAM" id="SSF46785">
    <property type="entry name" value="Winged helix' DNA-binding domain"/>
    <property type="match status" value="1"/>
</dbReference>
<evidence type="ECO:0000259" key="4">
    <source>
        <dbReference type="PROSITE" id="PS50995"/>
    </source>
</evidence>
<keyword evidence="3" id="KW-0804">Transcription</keyword>
<dbReference type="EMBL" id="PSZC01000021">
    <property type="protein sequence ID" value="PPJ35421.1"/>
    <property type="molecule type" value="Genomic_DNA"/>
</dbReference>
<dbReference type="InterPro" id="IPR000835">
    <property type="entry name" value="HTH_MarR-typ"/>
</dbReference>
<dbReference type="RefSeq" id="WP_104367566.1">
    <property type="nucleotide sequence ID" value="NZ_PSZB01000037.1"/>
</dbReference>
<dbReference type="GO" id="GO:0003700">
    <property type="term" value="F:DNA-binding transcription factor activity"/>
    <property type="evidence" value="ECO:0007669"/>
    <property type="project" value="InterPro"/>
</dbReference>
<gene>
    <name evidence="5" type="ORF">C5E45_25425</name>
</gene>
<proteinExistence type="predicted"/>
<dbReference type="PROSITE" id="PS50995">
    <property type="entry name" value="HTH_MARR_2"/>
    <property type="match status" value="1"/>
</dbReference>
<protein>
    <submittedName>
        <fullName evidence="5">MarR family transcriptional regulator</fullName>
    </submittedName>
</protein>
<dbReference type="Gene3D" id="1.10.10.10">
    <property type="entry name" value="Winged helix-like DNA-binding domain superfamily/Winged helix DNA-binding domain"/>
    <property type="match status" value="1"/>
</dbReference>
<dbReference type="InterPro" id="IPR036388">
    <property type="entry name" value="WH-like_DNA-bd_sf"/>
</dbReference>
<dbReference type="PANTHER" id="PTHR33164:SF57">
    <property type="entry name" value="MARR-FAMILY TRANSCRIPTIONAL REGULATOR"/>
    <property type="match status" value="1"/>
</dbReference>
<keyword evidence="1" id="KW-0805">Transcription regulation</keyword>
<dbReference type="AlphaFoldDB" id="A0A2S6AJM4"/>
<dbReference type="InterPro" id="IPR036390">
    <property type="entry name" value="WH_DNA-bd_sf"/>
</dbReference>
<keyword evidence="2" id="KW-0238">DNA-binding</keyword>
<evidence type="ECO:0000256" key="1">
    <source>
        <dbReference type="ARBA" id="ARBA00023015"/>
    </source>
</evidence>
<dbReference type="PRINTS" id="PR00598">
    <property type="entry name" value="HTHMARR"/>
</dbReference>
<reference evidence="5 6" key="1">
    <citation type="submission" date="2018-02" db="EMBL/GenBank/DDBJ databases">
        <title>8 Nocardia nova and 1 Nocardia cyriacigeorgica strain used for evolution to TMP-SMX.</title>
        <authorList>
            <person name="Mehta H."/>
            <person name="Weng J."/>
            <person name="Shamoo Y."/>
        </authorList>
    </citation>
    <scope>NUCLEOTIDE SEQUENCE [LARGE SCALE GENOMIC DNA]</scope>
    <source>
        <strain evidence="5 6">MDA3139</strain>
    </source>
</reference>
<evidence type="ECO:0000256" key="3">
    <source>
        <dbReference type="ARBA" id="ARBA00023163"/>
    </source>
</evidence>
<organism evidence="5 6">
    <name type="scientific">Nocardia nova</name>
    <dbReference type="NCBI Taxonomy" id="37330"/>
    <lineage>
        <taxon>Bacteria</taxon>
        <taxon>Bacillati</taxon>
        <taxon>Actinomycetota</taxon>
        <taxon>Actinomycetes</taxon>
        <taxon>Mycobacteriales</taxon>
        <taxon>Nocardiaceae</taxon>
        <taxon>Nocardia</taxon>
    </lineage>
</organism>
<feature type="domain" description="HTH marR-type" evidence="4">
    <location>
        <begin position="1"/>
        <end position="140"/>
    </location>
</feature>
<evidence type="ECO:0000313" key="6">
    <source>
        <dbReference type="Proteomes" id="UP000239874"/>
    </source>
</evidence>
<dbReference type="SMART" id="SM00347">
    <property type="entry name" value="HTH_MARR"/>
    <property type="match status" value="1"/>
</dbReference>
<comment type="caution">
    <text evidence="5">The sequence shown here is derived from an EMBL/GenBank/DDBJ whole genome shotgun (WGS) entry which is preliminary data.</text>
</comment>
<dbReference type="OrthoDB" id="162531at2"/>
<dbReference type="GO" id="GO:0006950">
    <property type="term" value="P:response to stress"/>
    <property type="evidence" value="ECO:0007669"/>
    <property type="project" value="TreeGrafter"/>
</dbReference>
<dbReference type="PANTHER" id="PTHR33164">
    <property type="entry name" value="TRANSCRIPTIONAL REGULATOR, MARR FAMILY"/>
    <property type="match status" value="1"/>
</dbReference>
<dbReference type="GO" id="GO:0003677">
    <property type="term" value="F:DNA binding"/>
    <property type="evidence" value="ECO:0007669"/>
    <property type="project" value="UniProtKB-KW"/>
</dbReference>
<dbReference type="PROSITE" id="PS01117">
    <property type="entry name" value="HTH_MARR_1"/>
    <property type="match status" value="1"/>
</dbReference>
<dbReference type="InterPro" id="IPR039422">
    <property type="entry name" value="MarR/SlyA-like"/>
</dbReference>
<evidence type="ECO:0000313" key="5">
    <source>
        <dbReference type="EMBL" id="PPJ35421.1"/>
    </source>
</evidence>
<name>A0A2S6AJM4_9NOCA</name>
<sequence length="145" mass="15871">MAIGDPDSVTAFGALHRELSVLYGKVARSYGLTAQQLELLCLVHKSRPSFGELAAALGCDKTNVTGMVDRLERRELLAREPDPADRRITRAVLTEPGLALRDDIRATLERQLAERLPGAQRERMIDAVATAAAALAESRRDPETH</sequence>
<evidence type="ECO:0000256" key="2">
    <source>
        <dbReference type="ARBA" id="ARBA00023125"/>
    </source>
</evidence>
<dbReference type="InterPro" id="IPR023187">
    <property type="entry name" value="Tscrpt_reg_MarR-type_CS"/>
</dbReference>
<dbReference type="Proteomes" id="UP000239874">
    <property type="component" value="Unassembled WGS sequence"/>
</dbReference>